<dbReference type="EMBL" id="CP012332">
    <property type="protein sequence ID" value="AKU92097.1"/>
    <property type="molecule type" value="Genomic_DNA"/>
</dbReference>
<evidence type="ECO:0000313" key="3">
    <source>
        <dbReference type="Proteomes" id="UP000055590"/>
    </source>
</evidence>
<organism evidence="2 3">
    <name type="scientific">Vulgatibacter incomptus</name>
    <dbReference type="NCBI Taxonomy" id="1391653"/>
    <lineage>
        <taxon>Bacteria</taxon>
        <taxon>Pseudomonadati</taxon>
        <taxon>Myxococcota</taxon>
        <taxon>Myxococcia</taxon>
        <taxon>Myxococcales</taxon>
        <taxon>Cystobacterineae</taxon>
        <taxon>Vulgatibacteraceae</taxon>
        <taxon>Vulgatibacter</taxon>
    </lineage>
</organism>
<evidence type="ECO:0000313" key="2">
    <source>
        <dbReference type="EMBL" id="AKU92097.1"/>
    </source>
</evidence>
<dbReference type="SUPFAM" id="SSF56935">
    <property type="entry name" value="Porins"/>
    <property type="match status" value="1"/>
</dbReference>
<dbReference type="Proteomes" id="UP000055590">
    <property type="component" value="Chromosome"/>
</dbReference>
<evidence type="ECO:0000256" key="1">
    <source>
        <dbReference type="SAM" id="SignalP"/>
    </source>
</evidence>
<dbReference type="InterPro" id="IPR023614">
    <property type="entry name" value="Porin_dom_sf"/>
</dbReference>
<gene>
    <name evidence="2" type="ORF">AKJ08_2484</name>
</gene>
<dbReference type="KEGG" id="vin:AKJ08_2484"/>
<dbReference type="AlphaFoldDB" id="A0A0K1PF13"/>
<feature type="chain" id="PRO_5005465694" evidence="1">
    <location>
        <begin position="24"/>
        <end position="414"/>
    </location>
</feature>
<keyword evidence="1" id="KW-0732">Signal</keyword>
<dbReference type="RefSeq" id="WP_050726312.1">
    <property type="nucleotide sequence ID" value="NZ_CP012332.1"/>
</dbReference>
<protein>
    <submittedName>
        <fullName evidence="2">Phosphate-selective porin O and P</fullName>
    </submittedName>
</protein>
<feature type="signal peptide" evidence="1">
    <location>
        <begin position="1"/>
        <end position="23"/>
    </location>
</feature>
<proteinExistence type="predicted"/>
<dbReference type="STRING" id="1391653.AKJ08_2484"/>
<accession>A0A0K1PF13</accession>
<reference evidence="2 3" key="1">
    <citation type="submission" date="2015-08" db="EMBL/GenBank/DDBJ databases">
        <authorList>
            <person name="Babu N.S."/>
            <person name="Beckwith C.J."/>
            <person name="Beseler K.G."/>
            <person name="Brison A."/>
            <person name="Carone J.V."/>
            <person name="Caskin T.P."/>
            <person name="Diamond M."/>
            <person name="Durham M.E."/>
            <person name="Foxe J.M."/>
            <person name="Go M."/>
            <person name="Henderson B.A."/>
            <person name="Jones I.B."/>
            <person name="McGettigan J.A."/>
            <person name="Micheletti S.J."/>
            <person name="Nasrallah M.E."/>
            <person name="Ortiz D."/>
            <person name="Piller C.R."/>
            <person name="Privatt S.R."/>
            <person name="Schneider S.L."/>
            <person name="Sharp S."/>
            <person name="Smith T.C."/>
            <person name="Stanton J.D."/>
            <person name="Ullery H.E."/>
            <person name="Wilson R.J."/>
            <person name="Serrano M.G."/>
            <person name="Buck G."/>
            <person name="Lee V."/>
            <person name="Wang Y."/>
            <person name="Carvalho R."/>
            <person name="Voegtly L."/>
            <person name="Shi R."/>
            <person name="Duckworth R."/>
            <person name="Johnson A."/>
            <person name="Loviza R."/>
            <person name="Walstead R."/>
            <person name="Shah Z."/>
            <person name="Kiflezghi M."/>
            <person name="Wade K."/>
            <person name="Ball S.L."/>
            <person name="Bradley K.W."/>
            <person name="Asai D.J."/>
            <person name="Bowman C.A."/>
            <person name="Russell D.A."/>
            <person name="Pope W.H."/>
            <person name="Jacobs-Sera D."/>
            <person name="Hendrix R.W."/>
            <person name="Hatfull G.F."/>
        </authorList>
    </citation>
    <scope>NUCLEOTIDE SEQUENCE [LARGE SCALE GENOMIC DNA]</scope>
    <source>
        <strain evidence="2 3">DSM 27710</strain>
    </source>
</reference>
<dbReference type="Gene3D" id="2.40.160.10">
    <property type="entry name" value="Porin"/>
    <property type="match status" value="1"/>
</dbReference>
<name>A0A0K1PF13_9BACT</name>
<keyword evidence="3" id="KW-1185">Reference proteome</keyword>
<dbReference type="OrthoDB" id="5505426at2"/>
<sequence>MSLPLKKCPLLLLAVFAASPAAAEPASASNLRVGGYLQSQYEHHQDSEDQLGQDGKPLNSDRFLVRRARLQLAGEWDWAGAIVELDGNTASGGFRADLHRAEATLRYVPEGSKAPLLDASIGAITIPFGFELVESDRMRPFMERSLVVRSFFPGSVDLGARVGGKLDWFDWSVAVMNGQPKAGSVDFSGSAPAAAKDLLIRVGMDSGPETPFRISGHVSTLAGKGFHAGSPATKARVEWRDLNEDGIAQPYEYTAIPGRAATPSETYGRWAVGADVQLAYRTDLGNTRVLGEAILGQNLDRLLFANDPVVTGLDARGFGYYLAVIQDLGRYALAGLRYDSYDPDANVFDNRKGKLEPASMRIDSIAPMVGLVLPDVASLTFEYDFVRNKLARDESGMPTNRPSDAWTLRLQVQL</sequence>